<feature type="region of interest" description="Disordered" evidence="1">
    <location>
        <begin position="84"/>
        <end position="123"/>
    </location>
</feature>
<gene>
    <name evidence="2" type="ORF">DIT97_06000</name>
</gene>
<evidence type="ECO:0000313" key="3">
    <source>
        <dbReference type="Proteomes" id="UP000263642"/>
    </source>
</evidence>
<evidence type="ECO:0008006" key="4">
    <source>
        <dbReference type="Google" id="ProtNLM"/>
    </source>
</evidence>
<name>A0A3D3R198_9PLAN</name>
<accession>A0A3D3R198</accession>
<proteinExistence type="predicted"/>
<evidence type="ECO:0000256" key="1">
    <source>
        <dbReference type="SAM" id="MobiDB-lite"/>
    </source>
</evidence>
<dbReference type="AlphaFoldDB" id="A0A3D3R198"/>
<dbReference type="Proteomes" id="UP000263642">
    <property type="component" value="Unassembled WGS sequence"/>
</dbReference>
<protein>
    <recommendedName>
        <fullName evidence="4">Carboxypeptidase regulatory-like domain-containing protein</fullName>
    </recommendedName>
</protein>
<comment type="caution">
    <text evidence="2">The sequence shown here is derived from an EMBL/GenBank/DDBJ whole genome shotgun (WGS) entry which is preliminary data.</text>
</comment>
<organism evidence="2 3">
    <name type="scientific">Gimesia maris</name>
    <dbReference type="NCBI Taxonomy" id="122"/>
    <lineage>
        <taxon>Bacteria</taxon>
        <taxon>Pseudomonadati</taxon>
        <taxon>Planctomycetota</taxon>
        <taxon>Planctomycetia</taxon>
        <taxon>Planctomycetales</taxon>
        <taxon>Planctomycetaceae</taxon>
        <taxon>Gimesia</taxon>
    </lineage>
</organism>
<reference evidence="2 3" key="1">
    <citation type="journal article" date="2018" name="Nat. Biotechnol.">
        <title>A standardized bacterial taxonomy based on genome phylogeny substantially revises the tree of life.</title>
        <authorList>
            <person name="Parks D.H."/>
            <person name="Chuvochina M."/>
            <person name="Waite D.W."/>
            <person name="Rinke C."/>
            <person name="Skarshewski A."/>
            <person name="Chaumeil P.A."/>
            <person name="Hugenholtz P."/>
        </authorList>
    </citation>
    <scope>NUCLEOTIDE SEQUENCE [LARGE SCALE GENOMIC DNA]</scope>
    <source>
        <strain evidence="2">UBA9375</strain>
    </source>
</reference>
<feature type="compositionally biased region" description="Basic and acidic residues" evidence="1">
    <location>
        <begin position="98"/>
        <end position="111"/>
    </location>
</feature>
<dbReference type="EMBL" id="DQAY01000041">
    <property type="protein sequence ID" value="HCO22624.1"/>
    <property type="molecule type" value="Genomic_DNA"/>
</dbReference>
<evidence type="ECO:0000313" key="2">
    <source>
        <dbReference type="EMBL" id="HCO22624.1"/>
    </source>
</evidence>
<sequence length="140" mass="15003">MMGAGLVILLLGCGGPAGPELIDVKGTVTYQSEPIKDGVIKFIPNQDSLAPRRTVVIKDGAYEASDRAAVGVGTYKIEILAYTGDPPDTKSYPVSDAESEKNQPKPREQILPEKYNANSELDNLVIEPGSAPITKDFKLD</sequence>